<dbReference type="SUPFAM" id="SSF54373">
    <property type="entry name" value="FAD-linked reductases, C-terminal domain"/>
    <property type="match status" value="1"/>
</dbReference>
<dbReference type="InterPro" id="IPR007867">
    <property type="entry name" value="GMC_OxRtase_C"/>
</dbReference>
<organism evidence="6 7">
    <name type="scientific">Anopheles farauti</name>
    <dbReference type="NCBI Taxonomy" id="69004"/>
    <lineage>
        <taxon>Eukaryota</taxon>
        <taxon>Metazoa</taxon>
        <taxon>Ecdysozoa</taxon>
        <taxon>Arthropoda</taxon>
        <taxon>Hexapoda</taxon>
        <taxon>Insecta</taxon>
        <taxon>Pterygota</taxon>
        <taxon>Neoptera</taxon>
        <taxon>Endopterygota</taxon>
        <taxon>Diptera</taxon>
        <taxon>Nematocera</taxon>
        <taxon>Culicoidea</taxon>
        <taxon>Culicidae</taxon>
        <taxon>Anophelinae</taxon>
        <taxon>Anopheles</taxon>
    </lineage>
</organism>
<keyword evidence="7" id="KW-1185">Reference proteome</keyword>
<accession>A0A182R0I2</accession>
<dbReference type="GO" id="GO:0050660">
    <property type="term" value="F:flavin adenine dinucleotide binding"/>
    <property type="evidence" value="ECO:0007669"/>
    <property type="project" value="InterPro"/>
</dbReference>
<dbReference type="Gene3D" id="3.50.50.60">
    <property type="entry name" value="FAD/NAD(P)-binding domain"/>
    <property type="match status" value="1"/>
</dbReference>
<reference evidence="6" key="2">
    <citation type="submission" date="2020-05" db="UniProtKB">
        <authorList>
            <consortium name="EnsemblMetazoa"/>
        </authorList>
    </citation>
    <scope>IDENTIFICATION</scope>
    <source>
        <strain evidence="6">FAR1</strain>
    </source>
</reference>
<dbReference type="Pfam" id="PF05199">
    <property type="entry name" value="GMC_oxred_C"/>
    <property type="match status" value="1"/>
</dbReference>
<evidence type="ECO:0000256" key="3">
    <source>
        <dbReference type="RuleBase" id="RU003968"/>
    </source>
</evidence>
<keyword evidence="2 3" id="KW-0274">FAD</keyword>
<dbReference type="Gene3D" id="3.30.560.10">
    <property type="entry name" value="Glucose Oxidase, domain 3"/>
    <property type="match status" value="1"/>
</dbReference>
<dbReference type="PROSITE" id="PS00624">
    <property type="entry name" value="GMC_OXRED_2"/>
    <property type="match status" value="1"/>
</dbReference>
<dbReference type="Proteomes" id="UP000075886">
    <property type="component" value="Unassembled WGS sequence"/>
</dbReference>
<name>A0A182R0I2_9DIPT</name>
<dbReference type="AlphaFoldDB" id="A0A182R0I2"/>
<dbReference type="EnsemblMetazoa" id="AFAF020562-RA">
    <property type="protein sequence ID" value="AFAF020562-PA"/>
    <property type="gene ID" value="AFAF020562"/>
</dbReference>
<feature type="domain" description="Glucose-methanol-choline oxidoreductase N-terminal" evidence="4">
    <location>
        <begin position="140"/>
        <end position="163"/>
    </location>
</feature>
<protein>
    <recommendedName>
        <fullName evidence="4 5">Glucose-methanol-choline oxidoreductase N-terminal domain-containing protein</fullName>
    </recommendedName>
</protein>
<dbReference type="PANTHER" id="PTHR11552">
    <property type="entry name" value="GLUCOSE-METHANOL-CHOLINE GMC OXIDOREDUCTASE"/>
    <property type="match status" value="1"/>
</dbReference>
<evidence type="ECO:0000256" key="1">
    <source>
        <dbReference type="ARBA" id="ARBA00010790"/>
    </source>
</evidence>
<evidence type="ECO:0000313" key="7">
    <source>
        <dbReference type="Proteomes" id="UP000075886"/>
    </source>
</evidence>
<dbReference type="Pfam" id="PF00732">
    <property type="entry name" value="GMC_oxred_N"/>
    <property type="match status" value="1"/>
</dbReference>
<dbReference type="PROSITE" id="PS00623">
    <property type="entry name" value="GMC_OXRED_1"/>
    <property type="match status" value="1"/>
</dbReference>
<comment type="cofactor">
    <cofactor evidence="2">
        <name>FAD</name>
        <dbReference type="ChEBI" id="CHEBI:57692"/>
    </cofactor>
</comment>
<dbReference type="PIRSF" id="PIRSF000137">
    <property type="entry name" value="Alcohol_oxidase"/>
    <property type="match status" value="1"/>
</dbReference>
<feature type="binding site" evidence="2">
    <location>
        <position position="142"/>
    </location>
    <ligand>
        <name>FAD</name>
        <dbReference type="ChEBI" id="CHEBI:57692"/>
    </ligand>
</feature>
<dbReference type="InterPro" id="IPR036188">
    <property type="entry name" value="FAD/NAD-bd_sf"/>
</dbReference>
<proteinExistence type="inferred from homology"/>
<dbReference type="PANTHER" id="PTHR11552:SF217">
    <property type="entry name" value="GLUCOSE DEHYDROGENASE [FAD, QUINONE]"/>
    <property type="match status" value="1"/>
</dbReference>
<keyword evidence="3" id="KW-0285">Flavoprotein</keyword>
<reference evidence="7" key="1">
    <citation type="submission" date="2014-01" db="EMBL/GenBank/DDBJ databases">
        <title>The Genome Sequence of Anopheles farauti FAR1 (V2).</title>
        <authorList>
            <consortium name="The Broad Institute Genomics Platform"/>
            <person name="Neafsey D.E."/>
            <person name="Besansky N."/>
            <person name="Howell P."/>
            <person name="Walton C."/>
            <person name="Young S.K."/>
            <person name="Zeng Q."/>
            <person name="Gargeya S."/>
            <person name="Fitzgerald M."/>
            <person name="Haas B."/>
            <person name="Abouelleil A."/>
            <person name="Allen A.W."/>
            <person name="Alvarado L."/>
            <person name="Arachchi H.M."/>
            <person name="Berlin A.M."/>
            <person name="Chapman S.B."/>
            <person name="Gainer-Dewar J."/>
            <person name="Goldberg J."/>
            <person name="Griggs A."/>
            <person name="Gujja S."/>
            <person name="Hansen M."/>
            <person name="Howarth C."/>
            <person name="Imamovic A."/>
            <person name="Ireland A."/>
            <person name="Larimer J."/>
            <person name="McCowan C."/>
            <person name="Murphy C."/>
            <person name="Pearson M."/>
            <person name="Poon T.W."/>
            <person name="Priest M."/>
            <person name="Roberts A."/>
            <person name="Saif S."/>
            <person name="Shea T."/>
            <person name="Sisk P."/>
            <person name="Sykes S."/>
            <person name="Wortman J."/>
            <person name="Nusbaum C."/>
            <person name="Birren B."/>
        </authorList>
    </citation>
    <scope>NUCLEOTIDE SEQUENCE [LARGE SCALE GENOMIC DNA]</scope>
    <source>
        <strain evidence="7">FAR1</strain>
    </source>
</reference>
<dbReference type="InterPro" id="IPR012132">
    <property type="entry name" value="GMC_OxRdtase"/>
</dbReference>
<evidence type="ECO:0000313" key="6">
    <source>
        <dbReference type="EnsemblMetazoa" id="AFAF020562-PA"/>
    </source>
</evidence>
<feature type="binding site" evidence="2">
    <location>
        <position position="146"/>
    </location>
    <ligand>
        <name>FAD</name>
        <dbReference type="ChEBI" id="CHEBI:57692"/>
    </ligand>
</feature>
<evidence type="ECO:0000259" key="5">
    <source>
        <dbReference type="PROSITE" id="PS00624"/>
    </source>
</evidence>
<evidence type="ECO:0000259" key="4">
    <source>
        <dbReference type="PROSITE" id="PS00623"/>
    </source>
</evidence>
<comment type="similarity">
    <text evidence="1 3">Belongs to the GMC oxidoreductase family.</text>
</comment>
<dbReference type="SUPFAM" id="SSF51905">
    <property type="entry name" value="FAD/NAD(P)-binding domain"/>
    <property type="match status" value="1"/>
</dbReference>
<evidence type="ECO:0000256" key="2">
    <source>
        <dbReference type="PIRSR" id="PIRSR000137-2"/>
    </source>
</evidence>
<dbReference type="InterPro" id="IPR000172">
    <property type="entry name" value="GMC_OxRdtase_N"/>
</dbReference>
<dbReference type="GO" id="GO:0016614">
    <property type="term" value="F:oxidoreductase activity, acting on CH-OH group of donors"/>
    <property type="evidence" value="ECO:0007669"/>
    <property type="project" value="InterPro"/>
</dbReference>
<dbReference type="VEuPathDB" id="VectorBase:AFAF020562"/>
<dbReference type="EMBL" id="AXCN02000004">
    <property type="status" value="NOT_ANNOTATED_CDS"/>
    <property type="molecule type" value="Genomic_DNA"/>
</dbReference>
<dbReference type="STRING" id="69004.A0A182R0I2"/>
<sequence length="675" mass="73657">MSSCACPMTSPVGATLAALCGGTQYMLFMGLLEVFIRSQCDLEDPCGRTKAKSSRNVDYEYDFIVVGGGSGGSVIASRLSEIKNWKVLLIEAGPDEPTGAQIPSMFLNYLGSDIDWKYNTEPEQYGCLGSPEQRCYWPRGKVLGGTSVLNGMMYIRGNPQDYDDWEAMGNPGWKWKDVLPYFMKSEDNQQINEVDSKYHSTGGMLPVGRFPYNPPFSYSVLKGGEQLGYQVQDLNGANTTGFMIAQMTNKNGIRFSAARAFLRPAVNRANLHILLNTTVTKVLVHPTSKTAHGVEIVDEDGHMRKILVKKEVIVSGGAVNSPQILLLSGIGPKEHLEKVGVRPIHDLPGVGKNLHNHVAYFINFFLNDTNTAPLNWATAMEYLLFRDGLMSGTGVSAVTAKISSKYAERADDPDLQFYFGGFLADCAKTGQVGELLSNDSRSVQIFPAVLHPKSRGYIELKSNDPLEHPKIVVNYLKEDHDVKVLVEGIKFAVRLSETDALQAYGMDLDRTPVKACQDKDFGSQEYWECAVRQNTGAENHQAGSCKMGPTSDPLAVVDHELRVHGVRNLRVVDASVMPKVTSGNTNAPIIMIAEKGAHLIRRARLARRVPSWFGIPPPICDGMVAFSAPPTPSAGFDGTVVLRLFCKSPGFVWFVPPIGGCTSPTAGVVMGSCSS</sequence>
<feature type="binding site" evidence="2">
    <location>
        <position position="279"/>
    </location>
    <ligand>
        <name>FAD</name>
        <dbReference type="ChEBI" id="CHEBI:57692"/>
    </ligand>
</feature>
<feature type="domain" description="Glucose-methanol-choline oxidoreductase N-terminal" evidence="5">
    <location>
        <begin position="317"/>
        <end position="331"/>
    </location>
</feature>